<evidence type="ECO:0000256" key="8">
    <source>
        <dbReference type="ARBA" id="ARBA00022848"/>
    </source>
</evidence>
<keyword evidence="11 14" id="KW-0503">Monooxygenase</keyword>
<keyword evidence="6 13" id="KW-0479">Metal-binding</keyword>
<dbReference type="Pfam" id="PF00067">
    <property type="entry name" value="p450"/>
    <property type="match status" value="1"/>
</dbReference>
<evidence type="ECO:0000256" key="5">
    <source>
        <dbReference type="ARBA" id="ARBA00022617"/>
    </source>
</evidence>
<protein>
    <recommendedName>
        <fullName evidence="18">Cytochrome P450</fullName>
    </recommendedName>
</protein>
<dbReference type="Gene3D" id="1.10.630.10">
    <property type="entry name" value="Cytochrome P450"/>
    <property type="match status" value="1"/>
</dbReference>
<dbReference type="SUPFAM" id="SSF48264">
    <property type="entry name" value="Cytochrome P450"/>
    <property type="match status" value="1"/>
</dbReference>
<proteinExistence type="inferred from homology"/>
<evidence type="ECO:0000256" key="9">
    <source>
        <dbReference type="ARBA" id="ARBA00023002"/>
    </source>
</evidence>
<reference evidence="16 17" key="1">
    <citation type="submission" date="2023-03" db="EMBL/GenBank/DDBJ databases">
        <title>Genome insight into feeding habits of ladybird beetles.</title>
        <authorList>
            <person name="Li H.-S."/>
            <person name="Huang Y.-H."/>
            <person name="Pang H."/>
        </authorList>
    </citation>
    <scope>NUCLEOTIDE SEQUENCE [LARGE SCALE GENOMIC DNA]</scope>
    <source>
        <strain evidence="16">SYSU_2023b</strain>
        <tissue evidence="16">Whole body</tissue>
    </source>
</reference>
<evidence type="ECO:0000256" key="6">
    <source>
        <dbReference type="ARBA" id="ARBA00022723"/>
    </source>
</evidence>
<dbReference type="Proteomes" id="UP001431783">
    <property type="component" value="Unassembled WGS sequence"/>
</dbReference>
<evidence type="ECO:0000256" key="15">
    <source>
        <dbReference type="SAM" id="SignalP"/>
    </source>
</evidence>
<dbReference type="PANTHER" id="PTHR24292">
    <property type="entry name" value="CYTOCHROME P450"/>
    <property type="match status" value="1"/>
</dbReference>
<evidence type="ECO:0000313" key="17">
    <source>
        <dbReference type="Proteomes" id="UP001431783"/>
    </source>
</evidence>
<keyword evidence="12" id="KW-0472">Membrane</keyword>
<evidence type="ECO:0000256" key="10">
    <source>
        <dbReference type="ARBA" id="ARBA00023004"/>
    </source>
</evidence>
<evidence type="ECO:0000256" key="12">
    <source>
        <dbReference type="ARBA" id="ARBA00023136"/>
    </source>
</evidence>
<dbReference type="PANTHER" id="PTHR24292:SF54">
    <property type="entry name" value="CYP9F3-RELATED"/>
    <property type="match status" value="1"/>
</dbReference>
<comment type="similarity">
    <text evidence="4 14">Belongs to the cytochrome P450 family.</text>
</comment>
<keyword evidence="7" id="KW-0256">Endoplasmic reticulum</keyword>
<dbReference type="GO" id="GO:0005506">
    <property type="term" value="F:iron ion binding"/>
    <property type="evidence" value="ECO:0007669"/>
    <property type="project" value="InterPro"/>
</dbReference>
<dbReference type="GO" id="GO:0016705">
    <property type="term" value="F:oxidoreductase activity, acting on paired donors, with incorporation or reduction of molecular oxygen"/>
    <property type="evidence" value="ECO:0007669"/>
    <property type="project" value="InterPro"/>
</dbReference>
<evidence type="ECO:0000256" key="4">
    <source>
        <dbReference type="ARBA" id="ARBA00010617"/>
    </source>
</evidence>
<gene>
    <name evidence="16" type="ORF">WA026_011043</name>
</gene>
<evidence type="ECO:0000256" key="1">
    <source>
        <dbReference type="ARBA" id="ARBA00001971"/>
    </source>
</evidence>
<dbReference type="GO" id="GO:0004497">
    <property type="term" value="F:monooxygenase activity"/>
    <property type="evidence" value="ECO:0007669"/>
    <property type="project" value="UniProtKB-KW"/>
</dbReference>
<name>A0AAW1U7N5_9CUCU</name>
<comment type="cofactor">
    <cofactor evidence="1 13">
        <name>heme</name>
        <dbReference type="ChEBI" id="CHEBI:30413"/>
    </cofactor>
</comment>
<keyword evidence="5 13" id="KW-0349">Heme</keyword>
<dbReference type="InterPro" id="IPR036396">
    <property type="entry name" value="Cyt_P450_sf"/>
</dbReference>
<feature type="signal peptide" evidence="15">
    <location>
        <begin position="1"/>
        <end position="18"/>
    </location>
</feature>
<dbReference type="GO" id="GO:0005789">
    <property type="term" value="C:endoplasmic reticulum membrane"/>
    <property type="evidence" value="ECO:0007669"/>
    <property type="project" value="UniProtKB-SubCell"/>
</dbReference>
<organism evidence="16 17">
    <name type="scientific">Henosepilachna vigintioctopunctata</name>
    <dbReference type="NCBI Taxonomy" id="420089"/>
    <lineage>
        <taxon>Eukaryota</taxon>
        <taxon>Metazoa</taxon>
        <taxon>Ecdysozoa</taxon>
        <taxon>Arthropoda</taxon>
        <taxon>Hexapoda</taxon>
        <taxon>Insecta</taxon>
        <taxon>Pterygota</taxon>
        <taxon>Neoptera</taxon>
        <taxon>Endopterygota</taxon>
        <taxon>Coleoptera</taxon>
        <taxon>Polyphaga</taxon>
        <taxon>Cucujiformia</taxon>
        <taxon>Coccinelloidea</taxon>
        <taxon>Coccinellidae</taxon>
        <taxon>Epilachninae</taxon>
        <taxon>Epilachnini</taxon>
        <taxon>Henosepilachna</taxon>
    </lineage>
</organism>
<evidence type="ECO:0000256" key="14">
    <source>
        <dbReference type="RuleBase" id="RU000461"/>
    </source>
</evidence>
<keyword evidence="17" id="KW-1185">Reference proteome</keyword>
<dbReference type="InterPro" id="IPR050476">
    <property type="entry name" value="Insect_CytP450_Detox"/>
</dbReference>
<dbReference type="InterPro" id="IPR001128">
    <property type="entry name" value="Cyt_P450"/>
</dbReference>
<dbReference type="AlphaFoldDB" id="A0AAW1U7N5"/>
<dbReference type="InterPro" id="IPR017972">
    <property type="entry name" value="Cyt_P450_CS"/>
</dbReference>
<dbReference type="EMBL" id="JARQZJ010000035">
    <property type="protein sequence ID" value="KAK9875941.1"/>
    <property type="molecule type" value="Genomic_DNA"/>
</dbReference>
<evidence type="ECO:0000313" key="16">
    <source>
        <dbReference type="EMBL" id="KAK9875941.1"/>
    </source>
</evidence>
<evidence type="ECO:0000256" key="2">
    <source>
        <dbReference type="ARBA" id="ARBA00004174"/>
    </source>
</evidence>
<keyword evidence="10 13" id="KW-0408">Iron</keyword>
<keyword evidence="8" id="KW-0492">Microsome</keyword>
<sequence length="524" mass="60791">MIGLTLFFFALSLLCYFAFRPNNYWSKRNVKTNKFIPIFGDYYRMFLGKESFGELIQRSYHEAKNLRYFGCYLFQLPALMITCPELVKKVCVKNFDHFVNHKNIIPDVTDELWTKNLLNLEGENWRKLRSILSPSFTSSKMKAMFVHINQNANAFAQHFLKMDGETVTVEFEDAFTRYATDVIASAAFGVEVDCLKDRDNEFYVMGKKGSNFTSSWGMFVFTAYQICPSIAKFFRLRLFEQNIQSFFLNLVSDTIKMRTEMNIKRSDMLGLLMEARYGKKTVEKTEESTDTNSTAEKETLDIQNPQMELSDSDIASQVFIFFLGGYDTVSIALCFMVYELAVNPDVQKKLYEEIIENRKDNNELLYETISNMTYLEMVVSESLRKWPVGAFTDRVVTKPYTIEPEVPGETTLTLDVDQFVIIPVLAFHHDPQYFEHPEKFIPERFSPENRKNIKPYTYFPFGVGPRNCIGARFAVLEIKAVLFHLLSHFEIVPTQETNIPLKIDKTSFNDKSVNGFPLGLKRRV</sequence>
<dbReference type="GO" id="GO:0020037">
    <property type="term" value="F:heme binding"/>
    <property type="evidence" value="ECO:0007669"/>
    <property type="project" value="InterPro"/>
</dbReference>
<comment type="subcellular location">
    <subcellularLocation>
        <location evidence="3">Endoplasmic reticulum membrane</location>
        <topology evidence="3">Peripheral membrane protein</topology>
    </subcellularLocation>
    <subcellularLocation>
        <location evidence="2">Microsome membrane</location>
        <topology evidence="2">Peripheral membrane protein</topology>
    </subcellularLocation>
</comment>
<keyword evidence="15" id="KW-0732">Signal</keyword>
<evidence type="ECO:0008006" key="18">
    <source>
        <dbReference type="Google" id="ProtNLM"/>
    </source>
</evidence>
<dbReference type="PROSITE" id="PS00086">
    <property type="entry name" value="CYTOCHROME_P450"/>
    <property type="match status" value="1"/>
</dbReference>
<feature type="chain" id="PRO_5043576068" description="Cytochrome P450" evidence="15">
    <location>
        <begin position="19"/>
        <end position="524"/>
    </location>
</feature>
<dbReference type="PRINTS" id="PR00385">
    <property type="entry name" value="P450"/>
</dbReference>
<dbReference type="PRINTS" id="PR00463">
    <property type="entry name" value="EP450I"/>
</dbReference>
<evidence type="ECO:0000256" key="3">
    <source>
        <dbReference type="ARBA" id="ARBA00004406"/>
    </source>
</evidence>
<feature type="binding site" description="axial binding residue" evidence="13">
    <location>
        <position position="468"/>
    </location>
    <ligand>
        <name>heme</name>
        <dbReference type="ChEBI" id="CHEBI:30413"/>
    </ligand>
    <ligandPart>
        <name>Fe</name>
        <dbReference type="ChEBI" id="CHEBI:18248"/>
    </ligandPart>
</feature>
<comment type="caution">
    <text evidence="16">The sequence shown here is derived from an EMBL/GenBank/DDBJ whole genome shotgun (WGS) entry which is preliminary data.</text>
</comment>
<dbReference type="InterPro" id="IPR002401">
    <property type="entry name" value="Cyt_P450_E_grp-I"/>
</dbReference>
<accession>A0AAW1U7N5</accession>
<dbReference type="CDD" id="cd11056">
    <property type="entry name" value="CYP6-like"/>
    <property type="match status" value="1"/>
</dbReference>
<evidence type="ECO:0000256" key="13">
    <source>
        <dbReference type="PIRSR" id="PIRSR602401-1"/>
    </source>
</evidence>
<evidence type="ECO:0000256" key="7">
    <source>
        <dbReference type="ARBA" id="ARBA00022824"/>
    </source>
</evidence>
<evidence type="ECO:0000256" key="11">
    <source>
        <dbReference type="ARBA" id="ARBA00023033"/>
    </source>
</evidence>
<keyword evidence="9 14" id="KW-0560">Oxidoreductase</keyword>
<dbReference type="FunFam" id="1.10.630.10:FF:000042">
    <property type="entry name" value="Cytochrome P450"/>
    <property type="match status" value="1"/>
</dbReference>